<dbReference type="EMBL" id="MWQY01000007">
    <property type="protein sequence ID" value="ORC35908.1"/>
    <property type="molecule type" value="Genomic_DNA"/>
</dbReference>
<comment type="caution">
    <text evidence="2">The sequence shown here is derived from an EMBL/GenBank/DDBJ whole genome shotgun (WGS) entry which is preliminary data.</text>
</comment>
<dbReference type="PANTHER" id="PTHR42783">
    <property type="entry name" value="GLUTAMATE SYNTHASE [NADPH] SMALL CHAIN"/>
    <property type="match status" value="1"/>
</dbReference>
<dbReference type="InterPro" id="IPR017896">
    <property type="entry name" value="4Fe4S_Fe-S-bd"/>
</dbReference>
<dbReference type="Pfam" id="PF07992">
    <property type="entry name" value="Pyr_redox_2"/>
    <property type="match status" value="1"/>
</dbReference>
<dbReference type="AlphaFoldDB" id="A0A1Y1RZ13"/>
<gene>
    <name evidence="2" type="ORF">B4O97_07505</name>
</gene>
<evidence type="ECO:0000313" key="2">
    <source>
        <dbReference type="EMBL" id="ORC35908.1"/>
    </source>
</evidence>
<reference evidence="2 3" key="1">
    <citation type="submission" date="2017-03" db="EMBL/GenBank/DDBJ databases">
        <title>Draft Genome sequence of Marispirochaeta sp. strain JC444.</title>
        <authorList>
            <person name="Shivani Y."/>
            <person name="Subhash Y."/>
            <person name="Sasikala C."/>
            <person name="Ramana C."/>
        </authorList>
    </citation>
    <scope>NUCLEOTIDE SEQUENCE [LARGE SCALE GENOMIC DNA]</scope>
    <source>
        <strain evidence="2 3">JC444</strain>
    </source>
</reference>
<proteinExistence type="predicted"/>
<dbReference type="Pfam" id="PF14691">
    <property type="entry name" value="Fer4_20"/>
    <property type="match status" value="1"/>
</dbReference>
<dbReference type="NCBIfam" id="TIGR01316">
    <property type="entry name" value="gltA"/>
    <property type="match status" value="1"/>
</dbReference>
<dbReference type="InterPro" id="IPR006004">
    <property type="entry name" value="SudA-like"/>
</dbReference>
<evidence type="ECO:0000259" key="1">
    <source>
        <dbReference type="PROSITE" id="PS51379"/>
    </source>
</evidence>
<keyword evidence="3" id="KW-1185">Reference proteome</keyword>
<organism evidence="2 3">
    <name type="scientific">Marispirochaeta aestuarii</name>
    <dbReference type="NCBI Taxonomy" id="1963862"/>
    <lineage>
        <taxon>Bacteria</taxon>
        <taxon>Pseudomonadati</taxon>
        <taxon>Spirochaetota</taxon>
        <taxon>Spirochaetia</taxon>
        <taxon>Spirochaetales</taxon>
        <taxon>Spirochaetaceae</taxon>
        <taxon>Marispirochaeta</taxon>
    </lineage>
</organism>
<dbReference type="Proteomes" id="UP000192343">
    <property type="component" value="Unassembled WGS sequence"/>
</dbReference>
<dbReference type="Gene3D" id="3.50.50.60">
    <property type="entry name" value="FAD/NAD(P)-binding domain"/>
    <property type="match status" value="2"/>
</dbReference>
<dbReference type="PROSITE" id="PS51379">
    <property type="entry name" value="4FE4S_FER_2"/>
    <property type="match status" value="1"/>
</dbReference>
<dbReference type="InterPro" id="IPR036188">
    <property type="entry name" value="FAD/NAD-bd_sf"/>
</dbReference>
<dbReference type="SUPFAM" id="SSF46548">
    <property type="entry name" value="alpha-helical ferredoxin"/>
    <property type="match status" value="1"/>
</dbReference>
<dbReference type="InterPro" id="IPR009051">
    <property type="entry name" value="Helical_ferredxn"/>
</dbReference>
<dbReference type="Gene3D" id="1.10.1060.10">
    <property type="entry name" value="Alpha-helical ferredoxin"/>
    <property type="match status" value="1"/>
</dbReference>
<dbReference type="GO" id="GO:0016491">
    <property type="term" value="F:oxidoreductase activity"/>
    <property type="evidence" value="ECO:0007669"/>
    <property type="project" value="InterPro"/>
</dbReference>
<dbReference type="SUPFAM" id="SSF51971">
    <property type="entry name" value="Nucleotide-binding domain"/>
    <property type="match status" value="2"/>
</dbReference>
<dbReference type="PRINTS" id="PR00368">
    <property type="entry name" value="FADPNR"/>
</dbReference>
<accession>A0A1Y1RZ13</accession>
<dbReference type="GO" id="GO:0051536">
    <property type="term" value="F:iron-sulfur cluster binding"/>
    <property type="evidence" value="ECO:0007669"/>
    <property type="project" value="InterPro"/>
</dbReference>
<dbReference type="OrthoDB" id="9803192at2"/>
<feature type="domain" description="4Fe-4S ferredoxin-type" evidence="1">
    <location>
        <begin position="60"/>
        <end position="90"/>
    </location>
</feature>
<dbReference type="PRINTS" id="PR00469">
    <property type="entry name" value="PNDRDTASEII"/>
</dbReference>
<dbReference type="PANTHER" id="PTHR42783:SF3">
    <property type="entry name" value="GLUTAMATE SYNTHASE [NADPH] SMALL CHAIN-RELATED"/>
    <property type="match status" value="1"/>
</dbReference>
<protein>
    <submittedName>
        <fullName evidence="2">Glutamate synthase (NADPH), homotetrameric</fullName>
    </submittedName>
</protein>
<dbReference type="InterPro" id="IPR023753">
    <property type="entry name" value="FAD/NAD-binding_dom"/>
</dbReference>
<dbReference type="STRING" id="1963862.B4O97_07505"/>
<dbReference type="InterPro" id="IPR028261">
    <property type="entry name" value="DPD_II"/>
</dbReference>
<name>A0A1Y1RZ13_9SPIO</name>
<evidence type="ECO:0000313" key="3">
    <source>
        <dbReference type="Proteomes" id="UP000192343"/>
    </source>
</evidence>
<dbReference type="RefSeq" id="WP_083049700.1">
    <property type="nucleotide sequence ID" value="NZ_MWQY01000007.1"/>
</dbReference>
<sequence>MSYIPADKLHEEAIKTVKELEGKELKPKDRLSLPRQEMPSQDPEVRKKNMNEVALGYFEEQVKIEAERCLQCKTAPCISGCPVQIDIPGFIKTAAEGDYEKSLSIIKRTSLLPAICGRVCPQEVQCQLPCTVGKSLKDVDLAVSIGRIERFVADWADAKGKKTVPQVKPETGKKVAIIGSGPASITVAADVRREGHEVHMFEAFHKPGGVMVYGIPEFRLPKRIVADEIEALKEMGVKLETNFLVGRTRKIQDLIDKDGFEAVFIGTGAGLPKFMNIEGENLIGVFSANEYLTRVNLMRAYDKERSATPIYQAKKVAVLGGGNVAMDAARSALRMGAAEVHVLYRRTEKEMPARVEEVAHAKEEGITFHFLRSPKRILEGEKGRVRGLEVLKYELGEPDDSGRRRPVEVKNSNYEMEFDTVIVAIGNNSNPLIEKTTPGLDTNKWGNIVADENGKTSMERVFAGGDIVLGAATVILAMGEGRKAAQSINELLSK</sequence>